<dbReference type="AlphaFoldDB" id="A0A183CLE8"/>
<accession>A0A183CLE8</accession>
<name>A0A183CLE8_GLOPA</name>
<reference evidence="2" key="3">
    <citation type="submission" date="2016-06" db="UniProtKB">
        <authorList>
            <consortium name="WormBaseParasite"/>
        </authorList>
    </citation>
    <scope>IDENTIFICATION</scope>
</reference>
<sequence length="71" mass="8056">QMIATTFLINIKMIITLFGQKIKITDLEQIRRFISPLIIQFVLVAAILDRFGFNASMTSWDSACVAQFSTN</sequence>
<reference evidence="1" key="1">
    <citation type="submission" date="2013-12" db="EMBL/GenBank/DDBJ databases">
        <authorList>
            <person name="Aslett M."/>
        </authorList>
    </citation>
    <scope>NUCLEOTIDE SEQUENCE [LARGE SCALE GENOMIC DNA]</scope>
    <source>
        <strain evidence="1">Lindley</strain>
    </source>
</reference>
<evidence type="ECO:0000313" key="1">
    <source>
        <dbReference type="Proteomes" id="UP000050741"/>
    </source>
</evidence>
<dbReference type="WBParaSite" id="GPLIN_001370400">
    <property type="protein sequence ID" value="GPLIN_001370400"/>
    <property type="gene ID" value="GPLIN_001370400"/>
</dbReference>
<evidence type="ECO:0000313" key="2">
    <source>
        <dbReference type="WBParaSite" id="GPLIN_001370400"/>
    </source>
</evidence>
<organism evidence="1 2">
    <name type="scientific">Globodera pallida</name>
    <name type="common">Potato cyst nematode worm</name>
    <name type="synonym">Heterodera pallida</name>
    <dbReference type="NCBI Taxonomy" id="36090"/>
    <lineage>
        <taxon>Eukaryota</taxon>
        <taxon>Metazoa</taxon>
        <taxon>Ecdysozoa</taxon>
        <taxon>Nematoda</taxon>
        <taxon>Chromadorea</taxon>
        <taxon>Rhabditida</taxon>
        <taxon>Tylenchina</taxon>
        <taxon>Tylenchomorpha</taxon>
        <taxon>Tylenchoidea</taxon>
        <taxon>Heteroderidae</taxon>
        <taxon>Heteroderinae</taxon>
        <taxon>Globodera</taxon>
    </lineage>
</organism>
<dbReference type="Proteomes" id="UP000050741">
    <property type="component" value="Unassembled WGS sequence"/>
</dbReference>
<keyword evidence="1" id="KW-1185">Reference proteome</keyword>
<reference evidence="1" key="2">
    <citation type="submission" date="2014-05" db="EMBL/GenBank/DDBJ databases">
        <title>The genome and life-stage specific transcriptomes of Globodera pallida elucidate key aspects of plant parasitism by a cyst nematode.</title>
        <authorList>
            <person name="Cotton J.A."/>
            <person name="Lilley C.J."/>
            <person name="Jones L.M."/>
            <person name="Kikuchi T."/>
            <person name="Reid A.J."/>
            <person name="Thorpe P."/>
            <person name="Tsai I.J."/>
            <person name="Beasley H."/>
            <person name="Blok V."/>
            <person name="Cock P.J.A."/>
            <person name="Van den Akker S.E."/>
            <person name="Holroyd N."/>
            <person name="Hunt M."/>
            <person name="Mantelin S."/>
            <person name="Naghra H."/>
            <person name="Pain A."/>
            <person name="Palomares-Rius J.E."/>
            <person name="Zarowiecki M."/>
            <person name="Berriman M."/>
            <person name="Jones J.T."/>
            <person name="Urwin P.E."/>
        </authorList>
    </citation>
    <scope>NUCLEOTIDE SEQUENCE [LARGE SCALE GENOMIC DNA]</scope>
    <source>
        <strain evidence="1">Lindley</strain>
    </source>
</reference>
<protein>
    <submittedName>
        <fullName evidence="2">MATE family efflux transporter</fullName>
    </submittedName>
</protein>
<proteinExistence type="predicted"/>